<evidence type="ECO:0000256" key="5">
    <source>
        <dbReference type="SAM" id="MobiDB-lite"/>
    </source>
</evidence>
<dbReference type="Pfam" id="PF00076">
    <property type="entry name" value="RRM_1"/>
    <property type="match status" value="2"/>
</dbReference>
<dbReference type="PROSITE" id="PS00463">
    <property type="entry name" value="ZN2_CY6_FUNGAL_1"/>
    <property type="match status" value="1"/>
</dbReference>
<evidence type="ECO:0008006" key="10">
    <source>
        <dbReference type="Google" id="ProtNLM"/>
    </source>
</evidence>
<dbReference type="SUPFAM" id="SSF57701">
    <property type="entry name" value="Zn2/Cys6 DNA-binding domain"/>
    <property type="match status" value="1"/>
</dbReference>
<dbReference type="SUPFAM" id="SSF54928">
    <property type="entry name" value="RNA-binding domain, RBD"/>
    <property type="match status" value="2"/>
</dbReference>
<dbReference type="AlphaFoldDB" id="A0AAD6ISC8"/>
<dbReference type="Gene3D" id="4.10.240.10">
    <property type="entry name" value="Zn(2)-C6 fungal-type DNA-binding domain"/>
    <property type="match status" value="1"/>
</dbReference>
<comment type="caution">
    <text evidence="8">The sequence shown here is derived from an EMBL/GenBank/DDBJ whole genome shotgun (WGS) entry which is preliminary data.</text>
</comment>
<evidence type="ECO:0000259" key="7">
    <source>
        <dbReference type="PROSITE" id="PS50102"/>
    </source>
</evidence>
<feature type="region of interest" description="Disordered" evidence="5">
    <location>
        <begin position="939"/>
        <end position="962"/>
    </location>
</feature>
<evidence type="ECO:0000313" key="9">
    <source>
        <dbReference type="Proteomes" id="UP001221413"/>
    </source>
</evidence>
<dbReference type="SMART" id="SM00066">
    <property type="entry name" value="GAL4"/>
    <property type="match status" value="1"/>
</dbReference>
<keyword evidence="4" id="KW-0694">RNA-binding</keyword>
<dbReference type="SMART" id="SM00360">
    <property type="entry name" value="RRM"/>
    <property type="match status" value="2"/>
</dbReference>
<dbReference type="InterPro" id="IPR035979">
    <property type="entry name" value="RBD_domain_sf"/>
</dbReference>
<dbReference type="CDD" id="cd00590">
    <property type="entry name" value="RRM_SF"/>
    <property type="match status" value="1"/>
</dbReference>
<dbReference type="InterPro" id="IPR012677">
    <property type="entry name" value="Nucleotide-bd_a/b_plait_sf"/>
</dbReference>
<feature type="region of interest" description="Disordered" evidence="5">
    <location>
        <begin position="1144"/>
        <end position="1171"/>
    </location>
</feature>
<feature type="domain" description="RRM" evidence="7">
    <location>
        <begin position="1071"/>
        <end position="1149"/>
    </location>
</feature>
<dbReference type="GO" id="GO:0006351">
    <property type="term" value="P:DNA-templated transcription"/>
    <property type="evidence" value="ECO:0007669"/>
    <property type="project" value="InterPro"/>
</dbReference>
<dbReference type="GO" id="GO:0008270">
    <property type="term" value="F:zinc ion binding"/>
    <property type="evidence" value="ECO:0007669"/>
    <property type="project" value="InterPro"/>
</dbReference>
<dbReference type="PANTHER" id="PTHR31001:SF49">
    <property type="entry name" value="ZN(II)2CYS6 TRANSCRIPTION FACTOR (EUROFUNG)"/>
    <property type="match status" value="1"/>
</dbReference>
<dbReference type="GO" id="GO:0003677">
    <property type="term" value="F:DNA binding"/>
    <property type="evidence" value="ECO:0007669"/>
    <property type="project" value="InterPro"/>
</dbReference>
<evidence type="ECO:0000256" key="1">
    <source>
        <dbReference type="ARBA" id="ARBA00004123"/>
    </source>
</evidence>
<feature type="domain" description="RRM" evidence="7">
    <location>
        <begin position="979"/>
        <end position="1056"/>
    </location>
</feature>
<dbReference type="InterPro" id="IPR000504">
    <property type="entry name" value="RRM_dom"/>
</dbReference>
<proteinExistence type="predicted"/>
<dbReference type="Pfam" id="PF00172">
    <property type="entry name" value="Zn_clus"/>
    <property type="match status" value="1"/>
</dbReference>
<feature type="domain" description="Zn(2)-C6 fungal-type" evidence="6">
    <location>
        <begin position="32"/>
        <end position="63"/>
    </location>
</feature>
<name>A0AAD6ISC8_DREDA</name>
<dbReference type="PROSITE" id="PS50048">
    <property type="entry name" value="ZN2_CY6_FUNGAL_2"/>
    <property type="match status" value="1"/>
</dbReference>
<evidence type="ECO:0000256" key="2">
    <source>
        <dbReference type="ARBA" id="ARBA00022723"/>
    </source>
</evidence>
<feature type="compositionally biased region" description="Polar residues" evidence="5">
    <location>
        <begin position="704"/>
        <end position="724"/>
    </location>
</feature>
<dbReference type="GO" id="GO:0003723">
    <property type="term" value="F:RNA binding"/>
    <property type="evidence" value="ECO:0007669"/>
    <property type="project" value="UniProtKB-UniRule"/>
</dbReference>
<comment type="subcellular location">
    <subcellularLocation>
        <location evidence="1">Nucleus</location>
    </subcellularLocation>
</comment>
<dbReference type="GO" id="GO:0000981">
    <property type="term" value="F:DNA-binding transcription factor activity, RNA polymerase II-specific"/>
    <property type="evidence" value="ECO:0007669"/>
    <property type="project" value="InterPro"/>
</dbReference>
<evidence type="ECO:0000259" key="6">
    <source>
        <dbReference type="PROSITE" id="PS50048"/>
    </source>
</evidence>
<dbReference type="Gene3D" id="3.30.70.330">
    <property type="match status" value="2"/>
</dbReference>
<feature type="compositionally biased region" description="Basic and acidic residues" evidence="5">
    <location>
        <begin position="128"/>
        <end position="137"/>
    </location>
</feature>
<dbReference type="PANTHER" id="PTHR31001">
    <property type="entry name" value="UNCHARACTERIZED TRANSCRIPTIONAL REGULATORY PROTEIN"/>
    <property type="match status" value="1"/>
</dbReference>
<dbReference type="Proteomes" id="UP001221413">
    <property type="component" value="Unassembled WGS sequence"/>
</dbReference>
<dbReference type="PROSITE" id="PS50102">
    <property type="entry name" value="RRM"/>
    <property type="match status" value="2"/>
</dbReference>
<dbReference type="InterPro" id="IPR001138">
    <property type="entry name" value="Zn2Cys6_DnaBD"/>
</dbReference>
<dbReference type="GO" id="GO:0005634">
    <property type="term" value="C:nucleus"/>
    <property type="evidence" value="ECO:0007669"/>
    <property type="project" value="UniProtKB-SubCell"/>
</dbReference>
<dbReference type="InterPro" id="IPR050613">
    <property type="entry name" value="Sec_Metabolite_Reg"/>
</dbReference>
<feature type="region of interest" description="Disordered" evidence="5">
    <location>
        <begin position="704"/>
        <end position="736"/>
    </location>
</feature>
<keyword evidence="3" id="KW-0539">Nucleus</keyword>
<protein>
    <recommendedName>
        <fullName evidence="10">Zn(2)-C6 fungal-type domain-containing protein</fullName>
    </recommendedName>
</protein>
<dbReference type="InterPro" id="IPR007219">
    <property type="entry name" value="XnlR_reg_dom"/>
</dbReference>
<evidence type="ECO:0000313" key="8">
    <source>
        <dbReference type="EMBL" id="KAJ6257763.1"/>
    </source>
</evidence>
<evidence type="ECO:0000256" key="4">
    <source>
        <dbReference type="PROSITE-ProRule" id="PRU00176"/>
    </source>
</evidence>
<sequence>MTANPPSSSSSVTHQSPDNFRVIRKRNRIPVSCGPCRHRKLKCNRQHPCENCVKRDDVASCKNALKPFLFHKVPQKIKGVTALRNYASLAARNRRANTAGDKASPDDMQARIDRLEGLVLSLMGSGAPDRRGSKDSKEDDVEDDGSQMHTEETTSEGTNNDEHDFIRSEVDDDVEDVRSQLGFMKVEQGKSMYRGSSHWALVLSEIAEVKNYFSAAATREKFENIAKCQERTKLQNINTCFPFSASRSLSRDEIIQYLPSQSVADKLVEHWFDAFDRSYHILHGPTFRKEYATFWQNPQSPKIELSWIGLLMAILATTMADLMGLGRLDKDPELMGMESDQYKLPIEHCIILGLNANKPGLYTIQAMIIYLGWARNKTPSEQLWLYLGLILRVAQSMGLHRDSRKFQVDISPYHVEMRRRLWNVLCCMDLLESIRIGLPSIVRAGESDASLPSNLHDYEFDEDSKVLPPSRPTSEHTPMSYMIAKSKLANVFGKAVQMINMIRPVPLYDDILRLDAEARKVYSTMPEFLKFRPLEESRNDHPALIMQRYGLNILHQKSLLIMHRPYFTLRLKNNPRYAPSRRACLESAMTLLNHQYTAWDTQYNQKDKTLYHIDPISPSDFLPAAVIIMIEVWQASADLNNSTVGIFTMGRGDHEHMLRVLERACHIYSLFPDNLEVAKAHVILSHLIEKVKIKFYSRNNVVTRPEATSQSPPDNYSPFASQPMSTTPEPTSVSTAASSAVAKDDTMQSEQSAVISLGLLSSGGLTPLATANTFSAGFPGANVQAPVPMDTGKTGLTPLYQAPSPGTTSVPFSFFAQNMGMGIEGSGGLGWDEWDNFIQGINSDSMAWNMPLSPSSGSIAPGLGSSDANSETQATSPQWTLSLRRSIFRSLKPGAIYIAPPVLQQQRARAFQAVATLSDHAAVSAPVRASPPFSRILPSTVTQQQQQRRMTTSSEGAPGAPQMMPEHRGFDGEPLNPTKKIYVGNISYGIRGEDLEREFSEFGKVVGAKVIYDPRGLSKGFGYVEFEEQGAATQAVTKMHGLIVDGRRINVQYVLRPDRGGDGMEPNPPSRTLFIGNLSFDITDKDLNELFADIRNCTDVRVAIDRRTGQPRGFAHADFVDVPSAEAAKQVLENKTVYGRQIRIDYTRTSPQRGTTGGSGPGRSFINPSNE</sequence>
<dbReference type="CDD" id="cd00067">
    <property type="entry name" value="GAL4"/>
    <property type="match status" value="1"/>
</dbReference>
<dbReference type="EMBL" id="JAQGDS010000010">
    <property type="protein sequence ID" value="KAJ6257763.1"/>
    <property type="molecule type" value="Genomic_DNA"/>
</dbReference>
<dbReference type="Pfam" id="PF04082">
    <property type="entry name" value="Fungal_trans"/>
    <property type="match status" value="1"/>
</dbReference>
<organism evidence="8 9">
    <name type="scientific">Drechslerella dactyloides</name>
    <name type="common">Nematode-trapping fungus</name>
    <name type="synonym">Arthrobotrys dactyloides</name>
    <dbReference type="NCBI Taxonomy" id="74499"/>
    <lineage>
        <taxon>Eukaryota</taxon>
        <taxon>Fungi</taxon>
        <taxon>Dikarya</taxon>
        <taxon>Ascomycota</taxon>
        <taxon>Pezizomycotina</taxon>
        <taxon>Orbiliomycetes</taxon>
        <taxon>Orbiliales</taxon>
        <taxon>Orbiliaceae</taxon>
        <taxon>Drechslerella</taxon>
    </lineage>
</organism>
<keyword evidence="2" id="KW-0479">Metal-binding</keyword>
<dbReference type="SMART" id="SM00906">
    <property type="entry name" value="Fungal_trans"/>
    <property type="match status" value="1"/>
</dbReference>
<accession>A0AAD6ISC8</accession>
<gene>
    <name evidence="8" type="ORF">Dda_7552</name>
</gene>
<dbReference type="CDD" id="cd12148">
    <property type="entry name" value="fungal_TF_MHR"/>
    <property type="match status" value="1"/>
</dbReference>
<feature type="region of interest" description="Disordered" evidence="5">
    <location>
        <begin position="123"/>
        <end position="165"/>
    </location>
</feature>
<evidence type="ECO:0000256" key="3">
    <source>
        <dbReference type="ARBA" id="ARBA00023242"/>
    </source>
</evidence>
<feature type="compositionally biased region" description="Polar residues" evidence="5">
    <location>
        <begin position="866"/>
        <end position="877"/>
    </location>
</feature>
<dbReference type="InterPro" id="IPR036864">
    <property type="entry name" value="Zn2-C6_fun-type_DNA-bd_sf"/>
</dbReference>
<keyword evidence="9" id="KW-1185">Reference proteome</keyword>
<reference evidence="8" key="1">
    <citation type="submission" date="2023-01" db="EMBL/GenBank/DDBJ databases">
        <title>The chitinases involved in constricting ring structure development in the nematode-trapping fungus Drechslerella dactyloides.</title>
        <authorList>
            <person name="Wang R."/>
            <person name="Zhang L."/>
            <person name="Tang P."/>
            <person name="Li S."/>
            <person name="Liang L."/>
        </authorList>
    </citation>
    <scope>NUCLEOTIDE SEQUENCE</scope>
    <source>
        <strain evidence="8">YMF1.00031</strain>
    </source>
</reference>
<feature type="region of interest" description="Disordered" evidence="5">
    <location>
        <begin position="858"/>
        <end position="877"/>
    </location>
</feature>
<feature type="compositionally biased region" description="Low complexity" evidence="5">
    <location>
        <begin position="725"/>
        <end position="736"/>
    </location>
</feature>